<dbReference type="Gene3D" id="3.40.1260.10">
    <property type="entry name" value="DsrEFH-like"/>
    <property type="match status" value="1"/>
</dbReference>
<name>A0A1G8Y5S6_9MICO</name>
<gene>
    <name evidence="1" type="ORF">SAMN05216282_10230</name>
</gene>
<dbReference type="STRING" id="386301.SAMN05216282_10230"/>
<organism evidence="1 2">
    <name type="scientific">Cryobacterium psychrotolerans</name>
    <dbReference type="NCBI Taxonomy" id="386301"/>
    <lineage>
        <taxon>Bacteria</taxon>
        <taxon>Bacillati</taxon>
        <taxon>Actinomycetota</taxon>
        <taxon>Actinomycetes</taxon>
        <taxon>Micrococcales</taxon>
        <taxon>Microbacteriaceae</taxon>
        <taxon>Cryobacterium</taxon>
    </lineage>
</organism>
<dbReference type="OrthoDB" id="5113984at2"/>
<sequence>MNDRGMLLHVSGADAAGIQAGIRAARNARASLPAVQIELVVQGPCVAFLRAGSVLEPELSALAEQAVRVLACGNSLRSAELEADQLYRDVSIVPAAVGHLAARQFDGWAYVRV</sequence>
<evidence type="ECO:0000313" key="1">
    <source>
        <dbReference type="EMBL" id="SDJ98202.1"/>
    </source>
</evidence>
<dbReference type="Pfam" id="PF02635">
    <property type="entry name" value="DsrE"/>
    <property type="match status" value="1"/>
</dbReference>
<proteinExistence type="predicted"/>
<dbReference type="EMBL" id="FNFU01000002">
    <property type="protein sequence ID" value="SDJ98202.1"/>
    <property type="molecule type" value="Genomic_DNA"/>
</dbReference>
<dbReference type="SUPFAM" id="SSF75169">
    <property type="entry name" value="DsrEFH-like"/>
    <property type="match status" value="1"/>
</dbReference>
<accession>A0A1G8Y5S6</accession>
<protein>
    <submittedName>
        <fullName evidence="1">Uncharacterized protein</fullName>
    </submittedName>
</protein>
<dbReference type="PANTHER" id="PTHR37691">
    <property type="entry name" value="BLR3518 PROTEIN"/>
    <property type="match status" value="1"/>
</dbReference>
<evidence type="ECO:0000313" key="2">
    <source>
        <dbReference type="Proteomes" id="UP000198701"/>
    </source>
</evidence>
<dbReference type="InterPro" id="IPR027396">
    <property type="entry name" value="DsrEFH-like"/>
</dbReference>
<reference evidence="1 2" key="1">
    <citation type="submission" date="2016-10" db="EMBL/GenBank/DDBJ databases">
        <authorList>
            <person name="de Groot N.N."/>
        </authorList>
    </citation>
    <scope>NUCLEOTIDE SEQUENCE [LARGE SCALE GENOMIC DNA]</scope>
    <source>
        <strain evidence="1 2">CGMCC 1.5382</strain>
    </source>
</reference>
<dbReference type="PANTHER" id="PTHR37691:SF1">
    <property type="entry name" value="BLR3518 PROTEIN"/>
    <property type="match status" value="1"/>
</dbReference>
<dbReference type="RefSeq" id="WP_092321377.1">
    <property type="nucleotide sequence ID" value="NZ_FNFU01000002.1"/>
</dbReference>
<keyword evidence="2" id="KW-1185">Reference proteome</keyword>
<dbReference type="AlphaFoldDB" id="A0A1G8Y5S6"/>
<dbReference type="InterPro" id="IPR003787">
    <property type="entry name" value="Sulphur_relay_DsrE/F-like"/>
</dbReference>
<dbReference type="Proteomes" id="UP000198701">
    <property type="component" value="Unassembled WGS sequence"/>
</dbReference>